<keyword evidence="6 10" id="KW-0812">Transmembrane</keyword>
<keyword evidence="15" id="KW-1185">Reference proteome</keyword>
<evidence type="ECO:0000256" key="9">
    <source>
        <dbReference type="ARBA" id="ARBA00023136"/>
    </source>
</evidence>
<dbReference type="InterPro" id="IPR021319">
    <property type="entry name" value="DUF2921"/>
</dbReference>
<dbReference type="eggNOG" id="ENOG502QUZB">
    <property type="taxonomic scope" value="Eukaryota"/>
</dbReference>
<evidence type="ECO:0000256" key="2">
    <source>
        <dbReference type="ARBA" id="ARBA00004127"/>
    </source>
</evidence>
<comment type="subcellular location">
    <subcellularLocation>
        <location evidence="2">Endomembrane system</location>
        <topology evidence="2">Multi-pass membrane protein</topology>
    </subcellularLocation>
</comment>
<feature type="domain" description="DUF2921" evidence="13">
    <location>
        <begin position="51"/>
        <end position="173"/>
    </location>
</feature>
<evidence type="ECO:0000313" key="14">
    <source>
        <dbReference type="EMBL" id="ESR64272.1"/>
    </source>
</evidence>
<feature type="transmembrane region" description="Helical" evidence="10">
    <location>
        <begin position="547"/>
        <end position="566"/>
    </location>
</feature>
<evidence type="ECO:0000256" key="3">
    <source>
        <dbReference type="ARBA" id="ARBA00004906"/>
    </source>
</evidence>
<organism evidence="14 15">
    <name type="scientific">Citrus clementina</name>
    <name type="common">Clementine</name>
    <name type="synonym">Citrus deliciosa x Citrus sinensis</name>
    <dbReference type="NCBI Taxonomy" id="85681"/>
    <lineage>
        <taxon>Eukaryota</taxon>
        <taxon>Viridiplantae</taxon>
        <taxon>Streptophyta</taxon>
        <taxon>Embryophyta</taxon>
        <taxon>Tracheophyta</taxon>
        <taxon>Spermatophyta</taxon>
        <taxon>Magnoliopsida</taxon>
        <taxon>eudicotyledons</taxon>
        <taxon>Gunneridae</taxon>
        <taxon>Pentapetalae</taxon>
        <taxon>rosids</taxon>
        <taxon>malvids</taxon>
        <taxon>Sapindales</taxon>
        <taxon>Rutaceae</taxon>
        <taxon>Aurantioideae</taxon>
        <taxon>Citrus</taxon>
    </lineage>
</organism>
<evidence type="ECO:0000256" key="10">
    <source>
        <dbReference type="SAM" id="Phobius"/>
    </source>
</evidence>
<evidence type="ECO:0000256" key="8">
    <source>
        <dbReference type="ARBA" id="ARBA00022989"/>
    </source>
</evidence>
<evidence type="ECO:0000256" key="7">
    <source>
        <dbReference type="ARBA" id="ARBA00022786"/>
    </source>
</evidence>
<dbReference type="Gramene" id="ESR64272">
    <property type="protein sequence ID" value="ESR64272"/>
    <property type="gene ID" value="CICLE_v10010748mg"/>
</dbReference>
<feature type="transmembrane region" description="Helical" evidence="10">
    <location>
        <begin position="713"/>
        <end position="734"/>
    </location>
</feature>
<feature type="transmembrane region" description="Helical" evidence="10">
    <location>
        <begin position="594"/>
        <end position="616"/>
    </location>
</feature>
<keyword evidence="5" id="KW-0808">Transferase</keyword>
<evidence type="ECO:0000313" key="15">
    <source>
        <dbReference type="Proteomes" id="UP000030687"/>
    </source>
</evidence>
<dbReference type="GO" id="GO:0012505">
    <property type="term" value="C:endomembrane system"/>
    <property type="evidence" value="ECO:0007669"/>
    <property type="project" value="UniProtKB-SubCell"/>
</dbReference>
<dbReference type="InParanoid" id="V4UE06"/>
<dbReference type="OMA" id="NARICIY"/>
<gene>
    <name evidence="14" type="ORF">CICLE_v10010748mg</name>
</gene>
<dbReference type="Pfam" id="PF25333">
    <property type="entry name" value="DUF2921_N"/>
    <property type="match status" value="3"/>
</dbReference>
<dbReference type="AlphaFoldDB" id="V4UE06"/>
<dbReference type="EMBL" id="KI535697">
    <property type="protein sequence ID" value="ESR64272.1"/>
    <property type="molecule type" value="Genomic_DNA"/>
</dbReference>
<accession>V4UE06</accession>
<dbReference type="InterPro" id="IPR057425">
    <property type="entry name" value="DUF2921_N"/>
</dbReference>
<keyword evidence="9 10" id="KW-0472">Membrane</keyword>
<keyword evidence="7" id="KW-0833">Ubl conjugation pathway</keyword>
<sequence length="771" mass="88445">MGTLPLMLPLRSSCIVWLLVFFSLATSFKAFAKWDDPSVVYTYHRFAEIQEKCGPVLSSASELKPDDDRSSRIRKELSFVNGDWEQEPGGAPLMPFYDKEMHRSPAGPDSFLKLASFWVVDVDPVRRARNTVSVSGIIKIGITERQPFSYRPGWAPKFCKDPGCSSMTILFEGPPLVQDDQIMLVLRYRKTFSLMSGNISGEMKSLHERSDLKYFDRVHLSSHLDHHSKYQFGAEELVPKACSPYPYKDSLVDEEVVLFKDDNICNTLRRLVSNGMFDIVHSWTSVGSNDDANRFGPFVLSGMSKDNSGGSNNFRLYVQNLHCDPGIDENNIETARVFALFRLIHSWEVGYTSASRTGLSGLTLSAEGMWRSSEGQLCMIGCLGIVGTTSERCNSRICLYFPLTFTITQRTAVFGTITSLNDKDSRTRLWFEMVKRPDLIIEGRYKWNPELKWSYNQQDADVILRKTFEEILKLLMLTMASVCTRRQLHYINNVVDPIAYISRAMIYIPAVDYISPLISTGEIFFKWKVFESNGSKYDFRRYERFQVLGYIIKVLSLYTLLLTFSLGKKDSESHTRAIAQGQKQQRRLPNEKRIILITSAILVIGFLVTQVIRGMIAVETMSLPDEFVHERSRILEWLKEIDGYLLLVPDLFLLPQVVANTFWRNRGKPLRKLYYMGLTSLRVVLHVYDYIRDPVPDCSFGVYLHYPYSNLDLYSKLGNIVVAVIVIILALIVYKQQKSNHRELNRVVRVEEEHKHKEAAIKPEVYESLLS</sequence>
<evidence type="ECO:0000259" key="12">
    <source>
        <dbReference type="Pfam" id="PF11145"/>
    </source>
</evidence>
<dbReference type="Proteomes" id="UP000030687">
    <property type="component" value="Unassembled WGS sequence"/>
</dbReference>
<evidence type="ECO:0000259" key="13">
    <source>
        <dbReference type="Pfam" id="PF25333"/>
    </source>
</evidence>
<proteinExistence type="predicted"/>
<feature type="domain" description="DUF2921" evidence="13">
    <location>
        <begin position="175"/>
        <end position="219"/>
    </location>
</feature>
<dbReference type="Pfam" id="PF11145">
    <property type="entry name" value="DUF2921"/>
    <property type="match status" value="1"/>
</dbReference>
<keyword evidence="8 10" id="KW-1133">Transmembrane helix</keyword>
<name>V4UE06_CITCL</name>
<dbReference type="GO" id="GO:0061630">
    <property type="term" value="F:ubiquitin protein ligase activity"/>
    <property type="evidence" value="ECO:0007669"/>
    <property type="project" value="UniProtKB-EC"/>
</dbReference>
<reference evidence="14 15" key="1">
    <citation type="submission" date="2013-10" db="EMBL/GenBank/DDBJ databases">
        <authorList>
            <consortium name="International Citrus Genome Consortium"/>
            <person name="Jenkins J."/>
            <person name="Schmutz J."/>
            <person name="Prochnik S."/>
            <person name="Rokhsar D."/>
            <person name="Gmitter F."/>
            <person name="Ollitrault P."/>
            <person name="Machado M."/>
            <person name="Talon M."/>
            <person name="Wincker P."/>
            <person name="Jaillon O."/>
            <person name="Morgante M."/>
        </authorList>
    </citation>
    <scope>NUCLEOTIDE SEQUENCE</scope>
    <source>
        <strain evidence="15">cv. Clemenules</strain>
    </source>
</reference>
<comment type="pathway">
    <text evidence="3">Protein modification; protein ubiquitination.</text>
</comment>
<dbReference type="PANTHER" id="PTHR33389">
    <property type="entry name" value="FAMILY PROTEIN, PUTATIVE (DUF2921)-RELATED"/>
    <property type="match status" value="1"/>
</dbReference>
<feature type="domain" description="SWEET-like" evidence="12">
    <location>
        <begin position="461"/>
        <end position="742"/>
    </location>
</feature>
<feature type="domain" description="DUF2921" evidence="13">
    <location>
        <begin position="239"/>
        <end position="432"/>
    </location>
</feature>
<dbReference type="KEGG" id="cic:CICLE_v10010748mg"/>
<protein>
    <recommendedName>
        <fullName evidence="4">RING-type E3 ubiquitin transferase</fullName>
        <ecNumber evidence="4">2.3.2.27</ecNumber>
    </recommendedName>
</protein>
<feature type="signal peptide" evidence="11">
    <location>
        <begin position="1"/>
        <end position="27"/>
    </location>
</feature>
<feature type="chain" id="PRO_5004729248" description="RING-type E3 ubiquitin transferase" evidence="11">
    <location>
        <begin position="28"/>
        <end position="771"/>
    </location>
</feature>
<dbReference type="EC" id="2.3.2.27" evidence="4"/>
<dbReference type="STRING" id="85681.V4UE06"/>
<evidence type="ECO:0000256" key="11">
    <source>
        <dbReference type="SAM" id="SignalP"/>
    </source>
</evidence>
<evidence type="ECO:0000256" key="6">
    <source>
        <dbReference type="ARBA" id="ARBA00022692"/>
    </source>
</evidence>
<comment type="catalytic activity">
    <reaction evidence="1">
        <text>S-ubiquitinyl-[E2 ubiquitin-conjugating enzyme]-L-cysteine + [acceptor protein]-L-lysine = [E2 ubiquitin-conjugating enzyme]-L-cysteine + N(6)-ubiquitinyl-[acceptor protein]-L-lysine.</text>
        <dbReference type="EC" id="2.3.2.27"/>
    </reaction>
</comment>
<evidence type="ECO:0000256" key="4">
    <source>
        <dbReference type="ARBA" id="ARBA00012483"/>
    </source>
</evidence>
<dbReference type="PANTHER" id="PTHR33389:SF4">
    <property type="entry name" value="PII, URIDYLYLTRANSFERASE (DUF2921)"/>
    <property type="match status" value="1"/>
</dbReference>
<keyword evidence="11" id="KW-0732">Signal</keyword>
<evidence type="ECO:0000256" key="5">
    <source>
        <dbReference type="ARBA" id="ARBA00022679"/>
    </source>
</evidence>
<evidence type="ECO:0000256" key="1">
    <source>
        <dbReference type="ARBA" id="ARBA00000900"/>
    </source>
</evidence>